<comment type="caution">
    <text evidence="1">The sequence shown here is derived from an EMBL/GenBank/DDBJ whole genome shotgun (WGS) entry which is preliminary data.</text>
</comment>
<reference evidence="1 2" key="1">
    <citation type="submission" date="2020-04" db="EMBL/GenBank/DDBJ databases">
        <title>Ramlibacter sp. G-1-2-2 isolated from soil.</title>
        <authorList>
            <person name="Dahal R.H."/>
        </authorList>
    </citation>
    <scope>NUCLEOTIDE SEQUENCE [LARGE SCALE GENOMIC DNA]</scope>
    <source>
        <strain evidence="1 2">G-1-2-2</strain>
    </source>
</reference>
<dbReference type="AlphaFoldDB" id="A0A848H4I5"/>
<evidence type="ECO:0000313" key="1">
    <source>
        <dbReference type="EMBL" id="NML43543.1"/>
    </source>
</evidence>
<sequence length="178" mass="19154">MDLSTDYVVPVLAAIAGAFAKAAYPDLKAFVLGKRGISGTWTLVGSEIKDAQGNCALFEEALKLRNNDRVLKAKSEVGDFVREYSGFTNDEYLALAYNSRGGPGTGSIVARDPSGTKKVFVGYWQGLDCTLPEKRLVKGPAILVRGTAGSAEVQNMRNRFSAFLAQRCEVVATPPFNP</sequence>
<name>A0A848H4I5_9BURK</name>
<dbReference type="Proteomes" id="UP000541185">
    <property type="component" value="Unassembled WGS sequence"/>
</dbReference>
<gene>
    <name evidence="1" type="ORF">HHL11_07270</name>
</gene>
<keyword evidence="2" id="KW-1185">Reference proteome</keyword>
<dbReference type="EMBL" id="JABBFX010000001">
    <property type="protein sequence ID" value="NML43543.1"/>
    <property type="molecule type" value="Genomic_DNA"/>
</dbReference>
<organism evidence="1 2">
    <name type="scientific">Ramlibacter agri</name>
    <dbReference type="NCBI Taxonomy" id="2728837"/>
    <lineage>
        <taxon>Bacteria</taxon>
        <taxon>Pseudomonadati</taxon>
        <taxon>Pseudomonadota</taxon>
        <taxon>Betaproteobacteria</taxon>
        <taxon>Burkholderiales</taxon>
        <taxon>Comamonadaceae</taxon>
        <taxon>Ramlibacter</taxon>
    </lineage>
</organism>
<evidence type="ECO:0000313" key="2">
    <source>
        <dbReference type="Proteomes" id="UP000541185"/>
    </source>
</evidence>
<protein>
    <submittedName>
        <fullName evidence="1">Uncharacterized protein</fullName>
    </submittedName>
</protein>
<dbReference type="RefSeq" id="WP_169417745.1">
    <property type="nucleotide sequence ID" value="NZ_JABBFX010000001.1"/>
</dbReference>
<proteinExistence type="predicted"/>
<accession>A0A848H4I5</accession>